<dbReference type="GO" id="GO:0141101">
    <property type="term" value="F:tRNA(Ser) (uridine(44)-2'-O-)-methyltransferase activity"/>
    <property type="evidence" value="ECO:0007669"/>
    <property type="project" value="UniProtKB-EC"/>
</dbReference>
<dbReference type="Pfam" id="PF07757">
    <property type="entry name" value="AdoMet_MTase"/>
    <property type="match status" value="1"/>
</dbReference>
<evidence type="ECO:0000256" key="3">
    <source>
        <dbReference type="ARBA" id="ARBA00009056"/>
    </source>
</evidence>
<evidence type="ECO:0000256" key="9">
    <source>
        <dbReference type="ARBA" id="ARBA00047957"/>
    </source>
</evidence>
<dbReference type="GO" id="GO:0030488">
    <property type="term" value="P:tRNA methylation"/>
    <property type="evidence" value="ECO:0007669"/>
    <property type="project" value="UniProtKB-UniRule"/>
</dbReference>
<dbReference type="Proteomes" id="UP001187531">
    <property type="component" value="Unassembled WGS sequence"/>
</dbReference>
<keyword evidence="5 10" id="KW-0489">Methyltransferase</keyword>
<keyword evidence="7 10" id="KW-0949">S-adenosyl-L-methionine</keyword>
<keyword evidence="8 10" id="KW-0819">tRNA processing</keyword>
<reference evidence="11" key="1">
    <citation type="submission" date="2023-07" db="EMBL/GenBank/DDBJ databases">
        <title>Chromosome-level genome assembly of Artemia franciscana.</title>
        <authorList>
            <person name="Jo E."/>
        </authorList>
    </citation>
    <scope>NUCLEOTIDE SEQUENCE</scope>
    <source>
        <tissue evidence="11">Whole body</tissue>
    </source>
</reference>
<name>A0AA88HGR1_ARTSF</name>
<evidence type="ECO:0000256" key="1">
    <source>
        <dbReference type="ARBA" id="ARBA00002778"/>
    </source>
</evidence>
<comment type="caution">
    <text evidence="11">The sequence shown here is derived from an EMBL/GenBank/DDBJ whole genome shotgun (WGS) entry which is preliminary data.</text>
</comment>
<sequence>MSTKFWNSVRINSKNPHIINKRVCGVKFIKSYFRKSKCLCVGNDFQQILSFSGEYSTITNNIEQLEDFEDFEFSWDIPVDERKLSVLNFRKVFLKTGSSYYCDVELLCFQHAIVTYYTIDCQRLSVWYQIFEKENNVHLKMSSEFSKEYKWLQSVFLPKIRKWYDSSQELCGMKSNVLVDNEEYQTLYQTLKFKYGNQMVKIWPECTDPAKFVFEDVGIAAYLILLWQQERKEKGISEFQSFIDIGCGNGLLVFILASEGHPGRGIDIRSRKIWELYPSFVKLEVGVVSPNSADFHADWLIGNHSDELTPWLPVFAAKFQCSFFVLPCCAFNFFGKFQNPKGGSDLSKYQCYLNFVEKVGQMCGFRIKKDRLKIPSTKRICFIGTEREKEVTQDKIDDFIKSCLPKDLAIQNVNWDSYFVARDAMEPVRNCTKIDESIKTRVVASVARYLLENSCNYAIIDSKKWNKGRTVQLSELVNLISKEDLSCMKNEYGGLQTLLRNHSHVFLVCQGTVRFRAPFEMSVSEYRESKGSKKQKLQRTWKKKECWFLANHPNGCPCSDAECRYSHVVR</sequence>
<evidence type="ECO:0000256" key="7">
    <source>
        <dbReference type="ARBA" id="ARBA00022691"/>
    </source>
</evidence>
<dbReference type="InterPro" id="IPR011671">
    <property type="entry name" value="tRNA_uracil_MeTrfase"/>
</dbReference>
<dbReference type="PANTHER" id="PTHR21210">
    <property type="entry name" value="TRNA (URACIL-O(2)-)-METHYLTRANSFERASE-RELATED"/>
    <property type="match status" value="1"/>
</dbReference>
<evidence type="ECO:0000256" key="5">
    <source>
        <dbReference type="ARBA" id="ARBA00022603"/>
    </source>
</evidence>
<dbReference type="PANTHER" id="PTHR21210:SF0">
    <property type="entry name" value="TRNA (URACIL-O(2)-)-METHYLTRANSFERASE-RELATED"/>
    <property type="match status" value="1"/>
</dbReference>
<dbReference type="EC" id="2.1.1.211" evidence="10"/>
<keyword evidence="12" id="KW-1185">Reference proteome</keyword>
<organism evidence="11 12">
    <name type="scientific">Artemia franciscana</name>
    <name type="common">Brine shrimp</name>
    <name type="synonym">Artemia sanfranciscana</name>
    <dbReference type="NCBI Taxonomy" id="6661"/>
    <lineage>
        <taxon>Eukaryota</taxon>
        <taxon>Metazoa</taxon>
        <taxon>Ecdysozoa</taxon>
        <taxon>Arthropoda</taxon>
        <taxon>Crustacea</taxon>
        <taxon>Branchiopoda</taxon>
        <taxon>Anostraca</taxon>
        <taxon>Artemiidae</taxon>
        <taxon>Artemia</taxon>
    </lineage>
</organism>
<keyword evidence="6 10" id="KW-0808">Transferase</keyword>
<dbReference type="InterPro" id="IPR029063">
    <property type="entry name" value="SAM-dependent_MTases_sf"/>
</dbReference>
<dbReference type="SUPFAM" id="SSF53335">
    <property type="entry name" value="S-adenosyl-L-methionine-dependent methyltransferases"/>
    <property type="match status" value="1"/>
</dbReference>
<evidence type="ECO:0000256" key="6">
    <source>
        <dbReference type="ARBA" id="ARBA00022679"/>
    </source>
</evidence>
<comment type="catalytic activity">
    <reaction evidence="9 10">
        <text>uridine(44) in tRNA(Ser) + S-adenosyl-L-methionine = 2'-O-methyluridine(44) in tRNA(Ser) + S-adenosyl-L-homocysteine + H(+)</text>
        <dbReference type="Rhea" id="RHEA:43100"/>
        <dbReference type="Rhea" id="RHEA-COMP:10339"/>
        <dbReference type="Rhea" id="RHEA-COMP:10340"/>
        <dbReference type="ChEBI" id="CHEBI:15378"/>
        <dbReference type="ChEBI" id="CHEBI:57856"/>
        <dbReference type="ChEBI" id="CHEBI:59789"/>
        <dbReference type="ChEBI" id="CHEBI:65315"/>
        <dbReference type="ChEBI" id="CHEBI:74478"/>
        <dbReference type="EC" id="2.1.1.211"/>
    </reaction>
</comment>
<comment type="function">
    <text evidence="10">Adenosyl-L-methionine (AdoMet)-dependent tRNA (uracil-O(2)-)-methyltransferase.</text>
</comment>
<comment type="similarity">
    <text evidence="3 10">Belongs to the TRM44 family.</text>
</comment>
<keyword evidence="4 10" id="KW-0963">Cytoplasm</keyword>
<evidence type="ECO:0000256" key="10">
    <source>
        <dbReference type="RuleBase" id="RU368004"/>
    </source>
</evidence>
<protein>
    <recommendedName>
        <fullName evidence="10">tRNA (uracil-O(2)-)-methyltransferase</fullName>
        <ecNumber evidence="10">2.1.1.211</ecNumber>
    </recommendedName>
</protein>
<dbReference type="EMBL" id="JAVRJZ010000019">
    <property type="protein sequence ID" value="KAK2706749.1"/>
    <property type="molecule type" value="Genomic_DNA"/>
</dbReference>
<proteinExistence type="inferred from homology"/>
<gene>
    <name evidence="11" type="ORF">QYM36_014700</name>
</gene>
<accession>A0AA88HGR1</accession>
<evidence type="ECO:0000313" key="11">
    <source>
        <dbReference type="EMBL" id="KAK2706749.1"/>
    </source>
</evidence>
<evidence type="ECO:0000256" key="4">
    <source>
        <dbReference type="ARBA" id="ARBA00022490"/>
    </source>
</evidence>
<dbReference type="AlphaFoldDB" id="A0AA88HGR1"/>
<dbReference type="GO" id="GO:0005737">
    <property type="term" value="C:cytoplasm"/>
    <property type="evidence" value="ECO:0007669"/>
    <property type="project" value="UniProtKB-SubCell"/>
</dbReference>
<comment type="subcellular location">
    <subcellularLocation>
        <location evidence="2 10">Cytoplasm</location>
    </subcellularLocation>
</comment>
<evidence type="ECO:0000313" key="12">
    <source>
        <dbReference type="Proteomes" id="UP001187531"/>
    </source>
</evidence>
<comment type="function">
    <text evidence="1">Probable adenosyl-L-methionine (AdoMet)-dependent tRNA (uracil-O(2)-)-methyltransferase.</text>
</comment>
<evidence type="ECO:0000256" key="2">
    <source>
        <dbReference type="ARBA" id="ARBA00004496"/>
    </source>
</evidence>
<evidence type="ECO:0000256" key="8">
    <source>
        <dbReference type="ARBA" id="ARBA00022694"/>
    </source>
</evidence>